<proteinExistence type="predicted"/>
<accession>A0A5B0QDY2</accession>
<feature type="domain" description="Telomere-length maintenance and DNA damage repair" evidence="3">
    <location>
        <begin position="5"/>
        <end position="163"/>
    </location>
</feature>
<sequence>MAPQNTRISPLDEALSLLASSTVTDRNKGIEQISNLLTNPSNWNSIKESRWAEIFHQLFSAADTEKAAILKPSNARKGSIARASNLNRLRAALTLIRKCVVQFVSQFKHKVMKLVINRTIELIVVAKNRTLMDSIVLDCIRILRDFLLYRPHLEHLDHELSAEILAICFASILDRKLPETFSIPDNESFGAEPPLEAEPLNPTDRSQAASPRMIDSSQLLSIVIPASSSVCLECSKSLLFDFRNVLEKFPGRDLSRSAIHLGNCLISLWPNKNIALKEQIVLCLTYLLPFVIREAELDQMNSESQASPQAEDLVRKITHVISNDVELYTKSSSISLGTLRLVVPRKGFDSSFFCTKGFTRTSCDGVDVAIERVQAVTWAALRLGASALNHVTQSTHQPSARGPETPSKRRKVESELEIFLQDIQPGSLSAAVVHRIQLLTVTVDLHWENLDNSSRQKIIERVIGLLQSDDPVVVSWAFIFFGNTAHCIAPPGTHHLPIKKRRPLIRGDQTLSIGSRYGLMPFIAPQTNMFSFSQLRSLLHSGNHQLPVHATHEAIHGFLRDLDVQGPPFPYDSVCMLISECLALASEDIQLSAYALEENVLRWLNKTWPEVDRSTATCNLIGGGSAQRNRRALTAGFDSEAVFQLLVSIAKLPEISLPTPMQLPPDCATTEVFAYLQTTQSTRSSIFPGIQHHLSRYDADHSSEPRNVRARLSVHDSSSRCNSKLEIMAILRRSMERISQEFDQKNVEQTLSAVSCSHLQMIIKMLIIVILFQASCQASDSSFDSEIIKFIVSVFDVTIQLVGSSKWSPPERAQLLACVEPIILPSVNRSATVSCDGLARPGVASGIRLKERAKLQLGRFDSDARAFPGSVPLQQYEIAASQPHLLRLGMR</sequence>
<keyword evidence="4" id="KW-0418">Kinase</keyword>
<dbReference type="Pfam" id="PF11640">
    <property type="entry name" value="TAN"/>
    <property type="match status" value="1"/>
</dbReference>
<evidence type="ECO:0000256" key="1">
    <source>
        <dbReference type="ARBA" id="ARBA00011370"/>
    </source>
</evidence>
<comment type="caution">
    <text evidence="4">The sequence shown here is derived from an EMBL/GenBank/DDBJ whole genome shotgun (WGS) entry which is preliminary data.</text>
</comment>
<dbReference type="GO" id="GO:0004674">
    <property type="term" value="F:protein serine/threonine kinase activity"/>
    <property type="evidence" value="ECO:0007669"/>
    <property type="project" value="InterPro"/>
</dbReference>
<name>A0A5B0QDY2_PUCGR</name>
<dbReference type="EMBL" id="VDEP01000285">
    <property type="protein sequence ID" value="KAA1111361.1"/>
    <property type="molecule type" value="Genomic_DNA"/>
</dbReference>
<evidence type="ECO:0000259" key="3">
    <source>
        <dbReference type="SMART" id="SM01342"/>
    </source>
</evidence>
<organism evidence="4 5">
    <name type="scientific">Puccinia graminis f. sp. tritici</name>
    <dbReference type="NCBI Taxonomy" id="56615"/>
    <lineage>
        <taxon>Eukaryota</taxon>
        <taxon>Fungi</taxon>
        <taxon>Dikarya</taxon>
        <taxon>Basidiomycota</taxon>
        <taxon>Pucciniomycotina</taxon>
        <taxon>Pucciniomycetes</taxon>
        <taxon>Pucciniales</taxon>
        <taxon>Pucciniaceae</taxon>
        <taxon>Puccinia</taxon>
    </lineage>
</organism>
<dbReference type="SMART" id="SM01342">
    <property type="entry name" value="TAN"/>
    <property type="match status" value="1"/>
</dbReference>
<evidence type="ECO:0000256" key="2">
    <source>
        <dbReference type="ARBA" id="ARBA00025079"/>
    </source>
</evidence>
<gene>
    <name evidence="4" type="primary">TEL1_1</name>
    <name evidence="4" type="ORF">PGTUg99_000001</name>
</gene>
<dbReference type="InterPro" id="IPR021668">
    <property type="entry name" value="TAN"/>
</dbReference>
<evidence type="ECO:0000313" key="5">
    <source>
        <dbReference type="Proteomes" id="UP000325313"/>
    </source>
</evidence>
<dbReference type="Proteomes" id="UP000325313">
    <property type="component" value="Unassembled WGS sequence"/>
</dbReference>
<comment type="function">
    <text evidence="2">Serine/threonine protein kinase which activates checkpoint signaling upon genotoxic stresses such as ionizing radiation (IR), ultraviolet light (UV), or DNA replication stalling, thereby acting as a DNA damage sensor. Recognizes the substrate consensus sequence [ST]-Q. Phosphorylates histone H2A to form H2AS128ph (gamma-H2A) at sites of DNA damage, involved in the regulation of DNA damage response mechanism. Required for the control of telomere length and genome stability.</text>
</comment>
<protein>
    <submittedName>
        <fullName evidence="4">Serine/threonine-protein kinase tel1</fullName>
    </submittedName>
</protein>
<dbReference type="AlphaFoldDB" id="A0A5B0QDY2"/>
<keyword evidence="4" id="KW-0808">Transferase</keyword>
<reference evidence="4 5" key="1">
    <citation type="submission" date="2019-05" db="EMBL/GenBank/DDBJ databases">
        <title>Emergence of the Ug99 lineage of the wheat stem rust pathogen through somatic hybridization.</title>
        <authorList>
            <person name="Li F."/>
            <person name="Upadhyaya N.M."/>
            <person name="Sperschneider J."/>
            <person name="Matny O."/>
            <person name="Nguyen-Phuc H."/>
            <person name="Mago R."/>
            <person name="Raley C."/>
            <person name="Miller M.E."/>
            <person name="Silverstein K.A.T."/>
            <person name="Henningsen E."/>
            <person name="Hirsch C.D."/>
            <person name="Visser B."/>
            <person name="Pretorius Z.A."/>
            <person name="Steffenson B.J."/>
            <person name="Schwessinger B."/>
            <person name="Dodds P.N."/>
            <person name="Figueroa M."/>
        </authorList>
    </citation>
    <scope>NUCLEOTIDE SEQUENCE [LARGE SCALE GENOMIC DNA]</scope>
    <source>
        <strain evidence="4 5">Ug99</strain>
    </source>
</reference>
<evidence type="ECO:0000313" key="4">
    <source>
        <dbReference type="EMBL" id="KAA1111361.1"/>
    </source>
</evidence>
<dbReference type="SUPFAM" id="SSF48371">
    <property type="entry name" value="ARM repeat"/>
    <property type="match status" value="1"/>
</dbReference>
<comment type="subunit">
    <text evidence="1">Associates with DNA double-strand breaks.</text>
</comment>
<dbReference type="InterPro" id="IPR016024">
    <property type="entry name" value="ARM-type_fold"/>
</dbReference>